<feature type="domain" description="EAL" evidence="2">
    <location>
        <begin position="441"/>
        <end position="694"/>
    </location>
</feature>
<dbReference type="PROSITE" id="PS50883">
    <property type="entry name" value="EAL"/>
    <property type="match status" value="1"/>
</dbReference>
<dbReference type="InterPro" id="IPR000160">
    <property type="entry name" value="GGDEF_dom"/>
</dbReference>
<dbReference type="PANTHER" id="PTHR33121:SF70">
    <property type="entry name" value="SIGNALING PROTEIN YKOW"/>
    <property type="match status" value="1"/>
</dbReference>
<dbReference type="InterPro" id="IPR029787">
    <property type="entry name" value="Nucleotide_cyclase"/>
</dbReference>
<dbReference type="PROSITE" id="PS50887">
    <property type="entry name" value="GGDEF"/>
    <property type="match status" value="1"/>
</dbReference>
<gene>
    <name evidence="4" type="ordered locus">Hsero_0262</name>
</gene>
<evidence type="ECO:0000256" key="1">
    <source>
        <dbReference type="SAM" id="Phobius"/>
    </source>
</evidence>
<dbReference type="PANTHER" id="PTHR33121">
    <property type="entry name" value="CYCLIC DI-GMP PHOSPHODIESTERASE PDEF"/>
    <property type="match status" value="1"/>
</dbReference>
<dbReference type="CDD" id="cd01949">
    <property type="entry name" value="GGDEF"/>
    <property type="match status" value="1"/>
</dbReference>
<evidence type="ECO:0000313" key="5">
    <source>
        <dbReference type="Proteomes" id="UP000000329"/>
    </source>
</evidence>
<dbReference type="InterPro" id="IPR035919">
    <property type="entry name" value="EAL_sf"/>
</dbReference>
<dbReference type="SUPFAM" id="SSF141868">
    <property type="entry name" value="EAL domain-like"/>
    <property type="match status" value="1"/>
</dbReference>
<evidence type="ECO:0000259" key="2">
    <source>
        <dbReference type="PROSITE" id="PS50883"/>
    </source>
</evidence>
<keyword evidence="1" id="KW-0812">Transmembrane</keyword>
<dbReference type="SUPFAM" id="SSF55073">
    <property type="entry name" value="Nucleotide cyclase"/>
    <property type="match status" value="1"/>
</dbReference>
<dbReference type="AlphaFoldDB" id="D8IVZ0"/>
<dbReference type="InterPro" id="IPR050706">
    <property type="entry name" value="Cyclic-di-GMP_PDE-like"/>
</dbReference>
<evidence type="ECO:0000313" key="4">
    <source>
        <dbReference type="EMBL" id="ADJ61788.1"/>
    </source>
</evidence>
<sequence>MTRYSRTIPDGKAGCTRLADRQQEMMFRMKMFHTPTPQTGVQAPAAQLSLQQLIRADQLAALRQTVLLSIPVNMVLGAICTFVAWRAGHLAIALLWLACSGMVNLLRILACRLPVQRVAALVQRIAAPGAGVIDLNLRVHWMLALCSGLVWAGVALLCAGYTAPGTLFYLTCVCGITAGAVTHGFAYARIPIAFITPPLLAIIASLVLVEPDTTRVALAAAVLLYLGALIRGSKVSEGLVSHASALKNEATTASQALEVAHRDLHQFAERMRYQAEHDLLTGLLGRAGFMAAAQAMAARREEVLCMMFLDLDGFKVINDAYGHDAGDQVLVEVARRLQGCLPAGATLARLGGDEFVILYALDAQAELPELLARRLIEVVRQPFARLAHRHIGLSLGITLSDRDDIDEMLVCSDAAMYQAKRRGRNQFCVFNETLNAHLQMKRDVERDLAGALARRELAVWFQPIVQHDGQTLDGFEALLRWQHGKHGAIAAPDLIEIAALAGLSEELLRFILEEVAGMIAFLQSSGRSDLRISMNISPREMERLVVDELVVSMLKAHRLPARMLEIEITEETALDLQAATQTLVALALQGVRIAIDDFGVGYSSLGFLRQMQVSRVKIDRSFVTGLADQTENQALVSAVLQLAGSFGFQVVAEGVESAEDLQTLQAMHCHAMQGYYFAPPMPAAQARARIEALAQA</sequence>
<dbReference type="HOGENOM" id="CLU_000445_70_49_4"/>
<feature type="transmembrane region" description="Helical" evidence="1">
    <location>
        <begin position="192"/>
        <end position="209"/>
    </location>
</feature>
<feature type="transmembrane region" description="Helical" evidence="1">
    <location>
        <begin position="65"/>
        <end position="85"/>
    </location>
</feature>
<dbReference type="Proteomes" id="UP000000329">
    <property type="component" value="Chromosome"/>
</dbReference>
<dbReference type="Pfam" id="PF00563">
    <property type="entry name" value="EAL"/>
    <property type="match status" value="1"/>
</dbReference>
<feature type="transmembrane region" description="Helical" evidence="1">
    <location>
        <begin position="215"/>
        <end position="232"/>
    </location>
</feature>
<keyword evidence="1" id="KW-1133">Transmembrane helix</keyword>
<keyword evidence="1" id="KW-0472">Membrane</keyword>
<protein>
    <submittedName>
        <fullName evidence="4">Diguanylate cyclase protein</fullName>
    </submittedName>
</protein>
<dbReference type="CDD" id="cd01948">
    <property type="entry name" value="EAL"/>
    <property type="match status" value="1"/>
</dbReference>
<organism evidence="4 5">
    <name type="scientific">Herbaspirillum seropedicae (strain SmR1)</name>
    <dbReference type="NCBI Taxonomy" id="757424"/>
    <lineage>
        <taxon>Bacteria</taxon>
        <taxon>Pseudomonadati</taxon>
        <taxon>Pseudomonadota</taxon>
        <taxon>Betaproteobacteria</taxon>
        <taxon>Burkholderiales</taxon>
        <taxon>Oxalobacteraceae</taxon>
        <taxon>Herbaspirillum</taxon>
    </lineage>
</organism>
<dbReference type="InterPro" id="IPR001633">
    <property type="entry name" value="EAL_dom"/>
</dbReference>
<dbReference type="Gene3D" id="3.30.70.270">
    <property type="match status" value="1"/>
</dbReference>
<feature type="transmembrane region" description="Helical" evidence="1">
    <location>
        <begin position="91"/>
        <end position="110"/>
    </location>
</feature>
<dbReference type="STRING" id="757424.Hsero_0262"/>
<dbReference type="NCBIfam" id="TIGR00254">
    <property type="entry name" value="GGDEF"/>
    <property type="match status" value="1"/>
</dbReference>
<dbReference type="InterPro" id="IPR043128">
    <property type="entry name" value="Rev_trsase/Diguanyl_cyclase"/>
</dbReference>
<dbReference type="SMART" id="SM00052">
    <property type="entry name" value="EAL"/>
    <property type="match status" value="1"/>
</dbReference>
<dbReference type="GO" id="GO:0071111">
    <property type="term" value="F:cyclic-guanylate-specific phosphodiesterase activity"/>
    <property type="evidence" value="ECO:0007669"/>
    <property type="project" value="InterPro"/>
</dbReference>
<accession>D8IVZ0</accession>
<proteinExistence type="predicted"/>
<dbReference type="eggNOG" id="COG5001">
    <property type="taxonomic scope" value="Bacteria"/>
</dbReference>
<dbReference type="KEGG" id="hse:Hsero_0262"/>
<keyword evidence="5" id="KW-1185">Reference proteome</keyword>
<dbReference type="SMART" id="SM00267">
    <property type="entry name" value="GGDEF"/>
    <property type="match status" value="1"/>
</dbReference>
<dbReference type="Gene3D" id="3.20.20.450">
    <property type="entry name" value="EAL domain"/>
    <property type="match status" value="1"/>
</dbReference>
<feature type="domain" description="GGDEF" evidence="3">
    <location>
        <begin position="302"/>
        <end position="432"/>
    </location>
</feature>
<reference evidence="4 5" key="1">
    <citation type="submission" date="2010-04" db="EMBL/GenBank/DDBJ databases">
        <title>The genome of Herbaspirillum seropedicae SmR1, an endophytic, nitrogen-fixing, plant-growth promoting beta-Proteobacteria.</title>
        <authorList>
            <person name="Pedrosa F.O."/>
            <person name="Monteiro R.A."/>
            <person name="Wassem R."/>
            <person name="Cruz L.M."/>
            <person name="Ayub R.A."/>
            <person name="Colauto N.B."/>
            <person name="Fernandez M.A."/>
            <person name="Fungaro M.H.P."/>
            <person name="Grisard E.C."/>
            <person name="Hungria M."/>
            <person name="Madeira H.M.F."/>
            <person name="Nodari R.O."/>
            <person name="Osaku C.A."/>
            <person name="Petzl-Erler M.L."/>
            <person name="Terenzi H."/>
            <person name="Vieira L.G.E."/>
            <person name="Almeida M.I.M."/>
            <person name="Alves L.R."/>
            <person name="Arantes O.M.N."/>
            <person name="Balsanelli E."/>
            <person name="Barcellos F.G."/>
            <person name="Baura V.A."/>
            <person name="Binde D.R."/>
            <person name="Campo R.J."/>
            <person name="Chubatsu L.S."/>
            <person name="Chueire L.M.O."/>
            <person name="Ciferri R.R."/>
            <person name="Correa L.C."/>
            <person name="da Conceicao Silva J.L."/>
            <person name="Dabul A.N.G."/>
            <person name="Dambros B.P."/>
            <person name="Faoro H."/>
            <person name="Favetti A."/>
            <person name="Friedermann G."/>
            <person name="Furlaneto M.C."/>
            <person name="Gasques L.S."/>
            <person name="Gimenes C.C.T."/>
            <person name="Gioppo N.M.R."/>
            <person name="Glienke-Blanco C."/>
            <person name="Godoy L.P."/>
            <person name="Guerra M.P."/>
            <person name="Karp S."/>
            <person name="Kava-Cordeiro V."/>
            <person name="Margarido V.P."/>
            <person name="Mathioni S.M."/>
            <person name="Menck-Soares M.A."/>
            <person name="Murace N.K."/>
            <person name="Nicolas M.F."/>
            <person name="Oliveira C.E.C."/>
            <person name="Pagnan N.A.B."/>
            <person name="Pamphile J.A."/>
            <person name="Patussi E.V."/>
            <person name="Pereira L.F.P."/>
            <person name="Pereira-Ferrari L."/>
            <person name="Pinto F.G.S."/>
            <person name="Precoma C."/>
            <person name="Prioli A.J."/>
            <person name="Prioli S.M.A.P."/>
            <person name="Raittz R.T."/>
            <person name="Ramos H.J.O."/>
            <person name="Ribeiro E.M.S.F."/>
            <person name="Rigo L.U."/>
            <person name="Rocha C.L.M.S.C."/>
            <person name="Rocha S.N."/>
            <person name="Santos K."/>
            <person name="Satori D."/>
            <person name="Silva A.G."/>
            <person name="Simao R.C.G."/>
            <person name="Soares M.A.M."/>
            <person name="Souza E.M."/>
            <person name="Steffens M.B.R."/>
            <person name="Steindel M."/>
            <person name="Tadra-Sfeir M.Z."/>
            <person name="Takahashi E.K."/>
            <person name="Torres R.A."/>
            <person name="Valle J.S."/>
            <person name="Vernal J.I."/>
            <person name="Vilas-Boas L.A."/>
            <person name="Watanabe M.A.E."/>
            <person name="Weiss V.A."/>
            <person name="Yates M.A."/>
            <person name="Souza E.M."/>
        </authorList>
    </citation>
    <scope>NUCLEOTIDE SEQUENCE [LARGE SCALE GENOMIC DNA]</scope>
    <source>
        <strain evidence="4 5">SmR1</strain>
    </source>
</reference>
<dbReference type="EMBL" id="CP002039">
    <property type="protein sequence ID" value="ADJ61788.1"/>
    <property type="molecule type" value="Genomic_DNA"/>
</dbReference>
<dbReference type="Pfam" id="PF00990">
    <property type="entry name" value="GGDEF"/>
    <property type="match status" value="1"/>
</dbReference>
<name>D8IVZ0_HERSS</name>
<evidence type="ECO:0000259" key="3">
    <source>
        <dbReference type="PROSITE" id="PS50887"/>
    </source>
</evidence>
<feature type="transmembrane region" description="Helical" evidence="1">
    <location>
        <begin position="141"/>
        <end position="162"/>
    </location>
</feature>